<dbReference type="Proteomes" id="UP000036403">
    <property type="component" value="Unassembled WGS sequence"/>
</dbReference>
<dbReference type="OrthoDB" id="7699906at2759"/>
<dbReference type="InterPro" id="IPR052035">
    <property type="entry name" value="ZnF_BED_domain_contain"/>
</dbReference>
<protein>
    <submittedName>
        <fullName evidence="6">Zinc finger bed domain-containing protein 1-like protein</fullName>
    </submittedName>
</protein>
<accession>A0A0J7K400</accession>
<evidence type="ECO:0000256" key="2">
    <source>
        <dbReference type="ARBA" id="ARBA00022723"/>
    </source>
</evidence>
<keyword evidence="2" id="KW-0479">Metal-binding</keyword>
<keyword evidence="3" id="KW-0863">Zinc-finger</keyword>
<dbReference type="PANTHER" id="PTHR46481:SF10">
    <property type="entry name" value="ZINC FINGER BED DOMAIN-CONTAINING PROTEIN 39"/>
    <property type="match status" value="1"/>
</dbReference>
<evidence type="ECO:0000313" key="6">
    <source>
        <dbReference type="EMBL" id="KMQ85153.1"/>
    </source>
</evidence>
<dbReference type="PaxDb" id="67767-A0A0J7K400"/>
<dbReference type="STRING" id="67767.A0A0J7K400"/>
<evidence type="ECO:0000256" key="4">
    <source>
        <dbReference type="ARBA" id="ARBA00022833"/>
    </source>
</evidence>
<keyword evidence="5" id="KW-0539">Nucleus</keyword>
<keyword evidence="4" id="KW-0862">Zinc</keyword>
<gene>
    <name evidence="6" type="ORF">RF55_16459</name>
</gene>
<dbReference type="GO" id="GO:0005634">
    <property type="term" value="C:nucleus"/>
    <property type="evidence" value="ECO:0007669"/>
    <property type="project" value="UniProtKB-SubCell"/>
</dbReference>
<proteinExistence type="predicted"/>
<name>A0A0J7K400_LASNI</name>
<evidence type="ECO:0000256" key="1">
    <source>
        <dbReference type="ARBA" id="ARBA00004123"/>
    </source>
</evidence>
<evidence type="ECO:0000256" key="3">
    <source>
        <dbReference type="ARBA" id="ARBA00022771"/>
    </source>
</evidence>
<dbReference type="AlphaFoldDB" id="A0A0J7K400"/>
<keyword evidence="7" id="KW-1185">Reference proteome</keyword>
<reference evidence="6 7" key="1">
    <citation type="submission" date="2015-04" db="EMBL/GenBank/DDBJ databases">
        <title>Lasius niger genome sequencing.</title>
        <authorList>
            <person name="Konorov E.A."/>
            <person name="Nikitin M.A."/>
            <person name="Kirill M.V."/>
            <person name="Chang P."/>
        </authorList>
    </citation>
    <scope>NUCLEOTIDE SEQUENCE [LARGE SCALE GENOMIC DNA]</scope>
    <source>
        <tissue evidence="6">Whole</tissue>
    </source>
</reference>
<organism evidence="6 7">
    <name type="scientific">Lasius niger</name>
    <name type="common">Black garden ant</name>
    <dbReference type="NCBI Taxonomy" id="67767"/>
    <lineage>
        <taxon>Eukaryota</taxon>
        <taxon>Metazoa</taxon>
        <taxon>Ecdysozoa</taxon>
        <taxon>Arthropoda</taxon>
        <taxon>Hexapoda</taxon>
        <taxon>Insecta</taxon>
        <taxon>Pterygota</taxon>
        <taxon>Neoptera</taxon>
        <taxon>Endopterygota</taxon>
        <taxon>Hymenoptera</taxon>
        <taxon>Apocrita</taxon>
        <taxon>Aculeata</taxon>
        <taxon>Formicoidea</taxon>
        <taxon>Formicidae</taxon>
        <taxon>Formicinae</taxon>
        <taxon>Lasius</taxon>
        <taxon>Lasius</taxon>
    </lineage>
</organism>
<comment type="subcellular location">
    <subcellularLocation>
        <location evidence="1">Nucleus</location>
    </subcellularLocation>
</comment>
<dbReference type="GO" id="GO:0008270">
    <property type="term" value="F:zinc ion binding"/>
    <property type="evidence" value="ECO:0007669"/>
    <property type="project" value="UniProtKB-KW"/>
</dbReference>
<dbReference type="EMBL" id="LBMM01014500">
    <property type="protein sequence ID" value="KMQ85153.1"/>
    <property type="molecule type" value="Genomic_DNA"/>
</dbReference>
<evidence type="ECO:0000313" key="7">
    <source>
        <dbReference type="Proteomes" id="UP000036403"/>
    </source>
</evidence>
<sequence>MLAKDEMPYSTVEKEGFNTFVRYAIPLYKIPDRKTIISLIEGKYDVLSNMIKHELSTIKNIALTTDIWTDQLNTKSFLRVTSHFIRGDEYKSIVIGVTAFSNNHTVNYIKDWLLKTVKC</sequence>
<evidence type="ECO:0000256" key="5">
    <source>
        <dbReference type="ARBA" id="ARBA00023242"/>
    </source>
</evidence>
<dbReference type="PANTHER" id="PTHR46481">
    <property type="entry name" value="ZINC FINGER BED DOMAIN-CONTAINING PROTEIN 4"/>
    <property type="match status" value="1"/>
</dbReference>
<comment type="caution">
    <text evidence="6">The sequence shown here is derived from an EMBL/GenBank/DDBJ whole genome shotgun (WGS) entry which is preliminary data.</text>
</comment>